<evidence type="ECO:0000313" key="1">
    <source>
        <dbReference type="EMBL" id="GEM16868.1"/>
    </source>
</evidence>
<organism evidence="1 2">
    <name type="scientific">Gluconobacter oxydans NBRC 3293</name>
    <dbReference type="NCBI Taxonomy" id="1315969"/>
    <lineage>
        <taxon>Bacteria</taxon>
        <taxon>Pseudomonadati</taxon>
        <taxon>Pseudomonadota</taxon>
        <taxon>Alphaproteobacteria</taxon>
        <taxon>Acetobacterales</taxon>
        <taxon>Acetobacteraceae</taxon>
        <taxon>Gluconobacter</taxon>
    </lineage>
</organism>
<dbReference type="Proteomes" id="UP000484858">
    <property type="component" value="Unassembled WGS sequence"/>
</dbReference>
<protein>
    <submittedName>
        <fullName evidence="1">Uncharacterized protein</fullName>
    </submittedName>
</protein>
<comment type="caution">
    <text evidence="1">The sequence shown here is derived from an EMBL/GenBank/DDBJ whole genome shotgun (WGS) entry which is preliminary data.</text>
</comment>
<proteinExistence type="predicted"/>
<dbReference type="AlphaFoldDB" id="A0A829WJ67"/>
<dbReference type="EMBL" id="BARJ01000007">
    <property type="protein sequence ID" value="GEM16868.1"/>
    <property type="molecule type" value="Genomic_DNA"/>
</dbReference>
<gene>
    <name evidence="1" type="ORF">NBRC3293_1365</name>
</gene>
<reference evidence="1 2" key="1">
    <citation type="submission" date="2013-04" db="EMBL/GenBank/DDBJ databases">
        <title>Gluconobacter oxydans NBRC 3293 whole genome sequence.</title>
        <authorList>
            <person name="Matsutani M."/>
            <person name="Yakushi T."/>
            <person name="Matsushita K."/>
        </authorList>
    </citation>
    <scope>NUCLEOTIDE SEQUENCE [LARGE SCALE GENOMIC DNA]</scope>
    <source>
        <strain evidence="1 2">NBRC 3293</strain>
    </source>
</reference>
<accession>A0A829WJ67</accession>
<evidence type="ECO:0000313" key="2">
    <source>
        <dbReference type="Proteomes" id="UP000484858"/>
    </source>
</evidence>
<sequence>MIHVFCQRFFSPLLKSFDSDGNQNFNRTLCDEQILLT</sequence>
<name>A0A829WJ67_GLUOY</name>